<keyword evidence="3" id="KW-1185">Reference proteome</keyword>
<dbReference type="InterPro" id="IPR007801">
    <property type="entry name" value="MbnB/TglH/ChrH"/>
</dbReference>
<sequence length="289" mass="32353">MWQLTQRDRVGLSWRTELAASILCHLDHIDVVEVIIDDYLKQPLDKLRSLKLLESQVDVIYHSVSLGLASSLPVPQKNLDKLARVFDYLTPTCWSEHLAFVRAGNIEIGHLAAPPRTIATIEGALANLARVKKTVGSLPVLENIATLLEPPGAFMSEGEWTTKILQASNTKLLLDLNNLYSNAINFGVDPILYLHSFPLHLVQIVHLSGGKWIDEPAGFSGKRLLDDHIHDVPDPVFELLDVLARTVEQPLAVIIERDGNYPPFPQLLQEIQRAKRILREARSHECTVV</sequence>
<evidence type="ECO:0000313" key="3">
    <source>
        <dbReference type="Proteomes" id="UP000051497"/>
    </source>
</evidence>
<protein>
    <submittedName>
        <fullName evidence="2">DUF692 domain-containing protein</fullName>
    </submittedName>
</protein>
<dbReference type="STRING" id="295108.HT99x_02973"/>
<dbReference type="Gene3D" id="3.20.20.150">
    <property type="entry name" value="Divalent-metal-dependent TIM barrel enzymes"/>
    <property type="match status" value="1"/>
</dbReference>
<dbReference type="NCBIfam" id="NF003818">
    <property type="entry name" value="PRK05409.1"/>
    <property type="match status" value="1"/>
</dbReference>
<dbReference type="EMBL" id="LKAJ01000020">
    <property type="protein sequence ID" value="KRG18442.1"/>
    <property type="molecule type" value="Genomic_DNA"/>
</dbReference>
<dbReference type="Proteomes" id="UP000051497">
    <property type="component" value="Unassembled WGS sequence"/>
</dbReference>
<organism evidence="1">
    <name type="scientific">Candidatus Berkiella aquae</name>
    <dbReference type="NCBI Taxonomy" id="295108"/>
    <lineage>
        <taxon>Bacteria</taxon>
        <taxon>Pseudomonadati</taxon>
        <taxon>Pseudomonadota</taxon>
        <taxon>Gammaproteobacteria</taxon>
        <taxon>Candidatus Berkiellales</taxon>
        <taxon>Candidatus Berkiellaceae</taxon>
        <taxon>Candidatus Berkiella</taxon>
    </lineage>
</organism>
<evidence type="ECO:0000313" key="2">
    <source>
        <dbReference type="EMBL" id="MCS5709886.1"/>
    </source>
</evidence>
<dbReference type="RefSeq" id="WP_075067564.1">
    <property type="nucleotide sequence ID" value="NZ_LKAJ02000001.1"/>
</dbReference>
<reference evidence="2" key="3">
    <citation type="submission" date="2021-06" db="EMBL/GenBank/DDBJ databases">
        <title>Genomic Description and Analysis of Intracellular Bacteria, Candidatus Berkiella cookevillensis and Candidatus Berkiella aquae.</title>
        <authorList>
            <person name="Kidane D.T."/>
            <person name="Mehari Y.T."/>
            <person name="Rice F.C."/>
            <person name="Arivett B.A."/>
            <person name="Farone A.L."/>
            <person name="Berk S.G."/>
            <person name="Farone M.B."/>
        </authorList>
    </citation>
    <scope>NUCLEOTIDE SEQUENCE</scope>
    <source>
        <strain evidence="2">HT99</strain>
    </source>
</reference>
<dbReference type="AlphaFoldDB" id="A0A0Q9YMF8"/>
<dbReference type="EMBL" id="LKAJ02000001">
    <property type="protein sequence ID" value="MCS5709886.1"/>
    <property type="molecule type" value="Genomic_DNA"/>
</dbReference>
<dbReference type="OrthoDB" id="9763101at2"/>
<name>A0A0Q9YMF8_9GAMM</name>
<dbReference type="Pfam" id="PF05114">
    <property type="entry name" value="MbnB_TglH_ChrH"/>
    <property type="match status" value="1"/>
</dbReference>
<gene>
    <name evidence="2" type="ORF">HT99x_000450</name>
    <name evidence="1" type="ORF">HT99x_02973</name>
</gene>
<dbReference type="PANTHER" id="PTHR42194">
    <property type="entry name" value="UPF0276 PROTEIN HI_1600"/>
    <property type="match status" value="1"/>
</dbReference>
<comment type="caution">
    <text evidence="1">The sequence shown here is derived from an EMBL/GenBank/DDBJ whole genome shotgun (WGS) entry which is preliminary data.</text>
</comment>
<reference evidence="2" key="2">
    <citation type="journal article" date="2016" name="Genome Announc.">
        <title>Draft Genome Sequences of Two Novel Amoeba-Resistant Intranuclear Bacteria, 'Candidatus Berkiella cookevillensis' and 'Candidatus Berkiella aquae'.</title>
        <authorList>
            <person name="Mehari Y.T."/>
            <person name="Arivett B.A."/>
            <person name="Farone A.L."/>
            <person name="Gunderson J.H."/>
            <person name="Farone M.B."/>
        </authorList>
    </citation>
    <scope>NUCLEOTIDE SEQUENCE</scope>
    <source>
        <strain evidence="2">HT99</strain>
    </source>
</reference>
<evidence type="ECO:0000313" key="1">
    <source>
        <dbReference type="EMBL" id="KRG18442.1"/>
    </source>
</evidence>
<dbReference type="PANTHER" id="PTHR42194:SF1">
    <property type="entry name" value="UPF0276 PROTEIN HI_1600"/>
    <property type="match status" value="1"/>
</dbReference>
<accession>A0A0Q9YMF8</accession>
<reference evidence="1" key="1">
    <citation type="submission" date="2015-09" db="EMBL/GenBank/DDBJ databases">
        <title>Draft Genome Sequences of Two Novel Amoeba-resistant Intranuclear Bacteria, Candidatus Berkiella cookevillensis and Candidatus Berkiella aquae.</title>
        <authorList>
            <person name="Mehari Y.T."/>
            <person name="Arivett B.A."/>
            <person name="Farone A.L."/>
            <person name="Gunderson J.H."/>
            <person name="Farone M.B."/>
        </authorList>
    </citation>
    <scope>NUCLEOTIDE SEQUENCE [LARGE SCALE GENOMIC DNA]</scope>
    <source>
        <strain evidence="1">HT99</strain>
    </source>
</reference>
<proteinExistence type="predicted"/>